<dbReference type="EMBL" id="CANL01000083">
    <property type="protein sequence ID" value="CCM65925.1"/>
    <property type="molecule type" value="Genomic_DNA"/>
</dbReference>
<dbReference type="AlphaFoldDB" id="R4Z5F4"/>
<evidence type="ECO:0000313" key="3">
    <source>
        <dbReference type="EMBL" id="CCM65925.1"/>
    </source>
</evidence>
<dbReference type="STRING" id="1229780.BN381_840003"/>
<feature type="region of interest" description="Disordered" evidence="1">
    <location>
        <begin position="1"/>
        <end position="24"/>
    </location>
</feature>
<feature type="compositionally biased region" description="Low complexity" evidence="1">
    <location>
        <begin position="8"/>
        <end position="17"/>
    </location>
</feature>
<keyword evidence="4" id="KW-1185">Reference proteome</keyword>
<keyword evidence="2" id="KW-0812">Transmembrane</keyword>
<proteinExistence type="predicted"/>
<dbReference type="eggNOG" id="COG3794">
    <property type="taxonomic scope" value="Bacteria"/>
</dbReference>
<dbReference type="RefSeq" id="WP_012231256.1">
    <property type="nucleotide sequence ID" value="NZ_HG422565.1"/>
</dbReference>
<evidence type="ECO:0000313" key="4">
    <source>
        <dbReference type="Proteomes" id="UP000018291"/>
    </source>
</evidence>
<sequence>MNNQPEQTSSVESSESTNGPRAGRSGRNVGLALVGLAIMVAVGGAWFALTGGAADHRYVIPKGTAARLDNGELIEIIPRELSLKAGDTLTVVNHDVADHFVSVTQVPAGQTVTYEFPSPGVFDGACTVHPRGSVRIDVT</sequence>
<evidence type="ECO:0008006" key="5">
    <source>
        <dbReference type="Google" id="ProtNLM"/>
    </source>
</evidence>
<dbReference type="HOGENOM" id="CLU_1841477_0_0_11"/>
<dbReference type="SUPFAM" id="SSF49503">
    <property type="entry name" value="Cupredoxins"/>
    <property type="match status" value="1"/>
</dbReference>
<accession>R4Z5F4</accession>
<organism evidence="3 4">
    <name type="scientific">Candidatus Neomicrothrix parvicella RN1</name>
    <dbReference type="NCBI Taxonomy" id="1229780"/>
    <lineage>
        <taxon>Bacteria</taxon>
        <taxon>Bacillati</taxon>
        <taxon>Actinomycetota</taxon>
        <taxon>Acidimicrobiia</taxon>
        <taxon>Acidimicrobiales</taxon>
        <taxon>Microthrixaceae</taxon>
        <taxon>Candidatus Neomicrothrix</taxon>
    </lineage>
</organism>
<evidence type="ECO:0000256" key="1">
    <source>
        <dbReference type="SAM" id="MobiDB-lite"/>
    </source>
</evidence>
<feature type="transmembrane region" description="Helical" evidence="2">
    <location>
        <begin position="29"/>
        <end position="49"/>
    </location>
</feature>
<comment type="caution">
    <text evidence="3">The sequence shown here is derived from an EMBL/GenBank/DDBJ whole genome shotgun (WGS) entry which is preliminary data.</text>
</comment>
<name>R4Z5F4_9ACTN</name>
<dbReference type="Proteomes" id="UP000018291">
    <property type="component" value="Unassembled WGS sequence"/>
</dbReference>
<gene>
    <name evidence="3" type="ORF">BN381_840003</name>
</gene>
<dbReference type="Gene3D" id="2.60.40.420">
    <property type="entry name" value="Cupredoxins - blue copper proteins"/>
    <property type="match status" value="1"/>
</dbReference>
<keyword evidence="2" id="KW-1133">Transmembrane helix</keyword>
<protein>
    <recommendedName>
        <fullName evidence="5">EfeO-type cupredoxin-like domain-containing protein</fullName>
    </recommendedName>
</protein>
<keyword evidence="2" id="KW-0472">Membrane</keyword>
<reference evidence="3 4" key="1">
    <citation type="journal article" date="2013" name="ISME J.">
        <title>Metabolic model for the filamentous 'Candidatus Microthrix parvicella' based on genomic and metagenomic analyses.</title>
        <authorList>
            <person name="Jon McIlroy S."/>
            <person name="Kristiansen R."/>
            <person name="Albertsen M."/>
            <person name="Michael Karst S."/>
            <person name="Rossetti S."/>
            <person name="Lund Nielsen J."/>
            <person name="Tandoi V."/>
            <person name="James Seviour R."/>
            <person name="Nielsen P.H."/>
        </authorList>
    </citation>
    <scope>NUCLEOTIDE SEQUENCE [LARGE SCALE GENOMIC DNA]</scope>
    <source>
        <strain evidence="3 4">RN1</strain>
    </source>
</reference>
<dbReference type="OrthoDB" id="574459at2"/>
<evidence type="ECO:0000256" key="2">
    <source>
        <dbReference type="SAM" id="Phobius"/>
    </source>
</evidence>
<dbReference type="InterPro" id="IPR008972">
    <property type="entry name" value="Cupredoxin"/>
</dbReference>